<comment type="caution">
    <text evidence="1">The sequence shown here is derived from an EMBL/GenBank/DDBJ whole genome shotgun (WGS) entry which is preliminary data.</text>
</comment>
<dbReference type="AlphaFoldDB" id="A0AAX6EMT9"/>
<protein>
    <submittedName>
        <fullName evidence="1">Uncharacterized protein</fullName>
    </submittedName>
</protein>
<proteinExistence type="predicted"/>
<reference evidence="1" key="2">
    <citation type="submission" date="2023-04" db="EMBL/GenBank/DDBJ databases">
        <authorList>
            <person name="Bruccoleri R.E."/>
            <person name="Oakeley E.J."/>
            <person name="Faust A.-M."/>
            <person name="Dessus-Babus S."/>
            <person name="Altorfer M."/>
            <person name="Burckhardt D."/>
            <person name="Oertli M."/>
            <person name="Naumann U."/>
            <person name="Petersen F."/>
            <person name="Wong J."/>
        </authorList>
    </citation>
    <scope>NUCLEOTIDE SEQUENCE</scope>
    <source>
        <strain evidence="1">GSM-AAB239-AS_SAM_17_03QT</strain>
        <tissue evidence="1">Leaf</tissue>
    </source>
</reference>
<accession>A0AAX6EMT9</accession>
<organism evidence="1 2">
    <name type="scientific">Iris pallida</name>
    <name type="common">Sweet iris</name>
    <dbReference type="NCBI Taxonomy" id="29817"/>
    <lineage>
        <taxon>Eukaryota</taxon>
        <taxon>Viridiplantae</taxon>
        <taxon>Streptophyta</taxon>
        <taxon>Embryophyta</taxon>
        <taxon>Tracheophyta</taxon>
        <taxon>Spermatophyta</taxon>
        <taxon>Magnoliopsida</taxon>
        <taxon>Liliopsida</taxon>
        <taxon>Asparagales</taxon>
        <taxon>Iridaceae</taxon>
        <taxon>Iridoideae</taxon>
        <taxon>Irideae</taxon>
        <taxon>Iris</taxon>
    </lineage>
</organism>
<dbReference type="PANTHER" id="PTHR31558">
    <property type="entry name" value="CW14 PROTEIN"/>
    <property type="match status" value="1"/>
</dbReference>
<evidence type="ECO:0000313" key="2">
    <source>
        <dbReference type="Proteomes" id="UP001140949"/>
    </source>
</evidence>
<evidence type="ECO:0000313" key="1">
    <source>
        <dbReference type="EMBL" id="KAJ6805467.1"/>
    </source>
</evidence>
<keyword evidence="2" id="KW-1185">Reference proteome</keyword>
<gene>
    <name evidence="1" type="ORF">M6B38_180630</name>
</gene>
<dbReference type="Proteomes" id="UP001140949">
    <property type="component" value="Unassembled WGS sequence"/>
</dbReference>
<dbReference type="PANTHER" id="PTHR31558:SF40">
    <property type="entry name" value="EXPRESSED PROTEIN"/>
    <property type="match status" value="1"/>
</dbReference>
<reference evidence="1" key="1">
    <citation type="journal article" date="2023" name="GigaByte">
        <title>Genome assembly of the bearded iris, Iris pallida Lam.</title>
        <authorList>
            <person name="Bruccoleri R.E."/>
            <person name="Oakeley E.J."/>
            <person name="Faust A.M.E."/>
            <person name="Altorfer M."/>
            <person name="Dessus-Babus S."/>
            <person name="Burckhardt D."/>
            <person name="Oertli M."/>
            <person name="Naumann U."/>
            <person name="Petersen F."/>
            <person name="Wong J."/>
        </authorList>
    </citation>
    <scope>NUCLEOTIDE SEQUENCE</scope>
    <source>
        <strain evidence="1">GSM-AAB239-AS_SAM_17_03QT</strain>
    </source>
</reference>
<sequence length="364" mass="40134">MGACLSTSSTAARSRKCSLRSLKHCGKVSAAVSDAPKPRITNCGNHIALREVRVETDPTNRRKSEVSNLTVHLTQLQWHHVQMDASGTCQDEAWYDSQSVLGSDSDDDYNSLHGDSFPTVSNTIGVQMLQCENASCFVDAMCNFEEIGDSMPIALAVGQFLRKDDGKLENLLHKRECREADIFSTISLQSSEGTEIRSKTKIVSKDSLFKDLEGASHGQEENAHETTLKPLTSCRAHSLAPSVSFNDKLQHAPGASPPCPRRTSAVIRLSFKKRSCDVDESTETCTSRSFLYRPRAGLSIPCSKGEKLTQGCWSVLEPSTFNLRGESYFRGQEESICAKLFPIYSNWRGSIYLSPQSTSYCSAH</sequence>
<name>A0AAX6EMT9_IRIPA</name>
<dbReference type="EMBL" id="JANAVB010035418">
    <property type="protein sequence ID" value="KAJ6805467.1"/>
    <property type="molecule type" value="Genomic_DNA"/>
</dbReference>